<evidence type="ECO:0000256" key="12">
    <source>
        <dbReference type="SAM" id="MobiDB-lite"/>
    </source>
</evidence>
<sequence length="363" mass="39024">MHIDTDSSRPAPAVARVPSEPWGTLPGGDPVRRYTLRNAHGMRVVVSDLGATVVSWLAPDRTGRFADVVLAHDTPADYLASGAYLGATVGRWANRIAGARFTLDGVDYPLDRNENGNLLHGGASGFHRERWDVIDDVGGLTLRLESPEGDAGFPGNVGVQVRYTLDDDGTLTIDYTGVTDAPTPLNLTNHSYFNLSGRAGSDVRGHLLSIDADAFLEVDDALIPTGTADVTGTAFDFRQSAPLGARLDWPHAQLAKTRGFDHCFVLRDAGAHAVRPVATIYDPESGRELTVLTDQRGLQLYTGNYLEGVRVSGGVVCGRHAALCVEAGCFPNQINMDGLRDDTILQPGATYRQTTQYRIGVRA</sequence>
<feature type="binding site" evidence="11">
    <location>
        <begin position="190"/>
        <end position="192"/>
    </location>
    <ligand>
        <name>beta-D-galactose</name>
        <dbReference type="ChEBI" id="CHEBI:27667"/>
    </ligand>
</feature>
<dbReference type="PANTHER" id="PTHR10091:SF0">
    <property type="entry name" value="GALACTOSE MUTAROTASE"/>
    <property type="match status" value="1"/>
</dbReference>
<evidence type="ECO:0000256" key="5">
    <source>
        <dbReference type="ARBA" id="ARBA00014165"/>
    </source>
</evidence>
<dbReference type="InterPro" id="IPR014718">
    <property type="entry name" value="GH-type_carb-bd"/>
</dbReference>
<evidence type="ECO:0000256" key="7">
    <source>
        <dbReference type="ARBA" id="ARBA00023277"/>
    </source>
</evidence>
<name>A0A892I7L3_9BURK</name>
<dbReference type="InterPro" id="IPR047215">
    <property type="entry name" value="Galactose_mutarotase-like"/>
</dbReference>
<evidence type="ECO:0000256" key="1">
    <source>
        <dbReference type="ARBA" id="ARBA00001614"/>
    </source>
</evidence>
<dbReference type="Gene3D" id="2.70.98.10">
    <property type="match status" value="1"/>
</dbReference>
<dbReference type="CDD" id="cd09019">
    <property type="entry name" value="galactose_mutarotase_like"/>
    <property type="match status" value="1"/>
</dbReference>
<dbReference type="GO" id="GO:0006006">
    <property type="term" value="P:glucose metabolic process"/>
    <property type="evidence" value="ECO:0007669"/>
    <property type="project" value="TreeGrafter"/>
</dbReference>
<gene>
    <name evidence="13" type="ORF">I6K02_26335</name>
</gene>
<feature type="active site" description="Proton acceptor" evidence="9">
    <location>
        <position position="326"/>
    </location>
</feature>
<dbReference type="InterPro" id="IPR011013">
    <property type="entry name" value="Gal_mutarotase_sf_dom"/>
</dbReference>
<evidence type="ECO:0000256" key="10">
    <source>
        <dbReference type="PIRSR" id="PIRSR005096-2"/>
    </source>
</evidence>
<dbReference type="EMBL" id="CP069484">
    <property type="protein sequence ID" value="QRO81283.1"/>
    <property type="molecule type" value="Genomic_DNA"/>
</dbReference>
<feature type="region of interest" description="Disordered" evidence="12">
    <location>
        <begin position="1"/>
        <end position="28"/>
    </location>
</feature>
<feature type="binding site" evidence="11">
    <location>
        <begin position="94"/>
        <end position="95"/>
    </location>
    <ligand>
        <name>beta-D-galactose</name>
        <dbReference type="ChEBI" id="CHEBI:27667"/>
    </ligand>
</feature>
<evidence type="ECO:0000256" key="9">
    <source>
        <dbReference type="PIRSR" id="PIRSR005096-1"/>
    </source>
</evidence>
<dbReference type="InterPro" id="IPR015443">
    <property type="entry name" value="Aldose_1-epimerase"/>
</dbReference>
<keyword evidence="14" id="KW-1185">Reference proteome</keyword>
<dbReference type="PROSITE" id="PS00545">
    <property type="entry name" value="ALDOSE_1_EPIMERASE"/>
    <property type="match status" value="1"/>
</dbReference>
<comment type="catalytic activity">
    <reaction evidence="1 8">
        <text>alpha-D-glucose = beta-D-glucose</text>
        <dbReference type="Rhea" id="RHEA:10264"/>
        <dbReference type="ChEBI" id="CHEBI:15903"/>
        <dbReference type="ChEBI" id="CHEBI:17925"/>
        <dbReference type="EC" id="5.1.3.3"/>
    </reaction>
</comment>
<dbReference type="GO" id="GO:0005737">
    <property type="term" value="C:cytoplasm"/>
    <property type="evidence" value="ECO:0007669"/>
    <property type="project" value="TreeGrafter"/>
</dbReference>
<feature type="active site" description="Proton donor" evidence="9">
    <location>
        <position position="190"/>
    </location>
</feature>
<dbReference type="InterPro" id="IPR008183">
    <property type="entry name" value="Aldose_1/G6P_1-epimerase"/>
</dbReference>
<evidence type="ECO:0000256" key="11">
    <source>
        <dbReference type="PIRSR" id="PIRSR005096-3"/>
    </source>
</evidence>
<dbReference type="UniPathway" id="UPA00242"/>
<dbReference type="AlphaFoldDB" id="A0A892I7L3"/>
<dbReference type="NCBIfam" id="NF008277">
    <property type="entry name" value="PRK11055.1"/>
    <property type="match status" value="1"/>
</dbReference>
<dbReference type="GO" id="GO:0033499">
    <property type="term" value="P:galactose catabolic process via UDP-galactose, Leloir pathway"/>
    <property type="evidence" value="ECO:0007669"/>
    <property type="project" value="TreeGrafter"/>
</dbReference>
<dbReference type="GO" id="GO:0030246">
    <property type="term" value="F:carbohydrate binding"/>
    <property type="evidence" value="ECO:0007669"/>
    <property type="project" value="InterPro"/>
</dbReference>
<dbReference type="Proteomes" id="UP000625568">
    <property type="component" value="Chromosome 3"/>
</dbReference>
<protein>
    <recommendedName>
        <fullName evidence="5 8">Aldose 1-epimerase</fullName>
        <ecNumber evidence="4 8">5.1.3.3</ecNumber>
    </recommendedName>
</protein>
<dbReference type="PANTHER" id="PTHR10091">
    <property type="entry name" value="ALDOSE-1-EPIMERASE"/>
    <property type="match status" value="1"/>
</dbReference>
<proteinExistence type="inferred from homology"/>
<keyword evidence="6 8" id="KW-0413">Isomerase</keyword>
<keyword evidence="7 8" id="KW-0119">Carbohydrate metabolism</keyword>
<evidence type="ECO:0000256" key="8">
    <source>
        <dbReference type="PIRNR" id="PIRNR005096"/>
    </source>
</evidence>
<evidence type="ECO:0000313" key="14">
    <source>
        <dbReference type="Proteomes" id="UP000625568"/>
    </source>
</evidence>
<evidence type="ECO:0000256" key="4">
    <source>
        <dbReference type="ARBA" id="ARBA00013185"/>
    </source>
</evidence>
<comment type="pathway">
    <text evidence="2 8">Carbohydrate metabolism; hexose metabolism.</text>
</comment>
<evidence type="ECO:0000256" key="3">
    <source>
        <dbReference type="ARBA" id="ARBA00006206"/>
    </source>
</evidence>
<evidence type="ECO:0000313" key="13">
    <source>
        <dbReference type="EMBL" id="QRO81283.1"/>
    </source>
</evidence>
<dbReference type="EC" id="5.1.3.3" evidence="4 8"/>
<dbReference type="PIRSF" id="PIRSF005096">
    <property type="entry name" value="GALM"/>
    <property type="match status" value="1"/>
</dbReference>
<reference evidence="13 14" key="1">
    <citation type="submission" date="2021-02" db="EMBL/GenBank/DDBJ databases">
        <title>FDA dAtabase for Regulatory Grade micrObial Sequences (FDA-ARGOS): Supporting development and validation of Infectious Disease Dx tests.</title>
        <authorList>
            <person name="Minogue T."/>
            <person name="Wolcott M."/>
            <person name="Wasieloski L."/>
            <person name="Aguilar W."/>
            <person name="Moore D."/>
            <person name="Jaissle J."/>
            <person name="Tallon L."/>
            <person name="Sadzewicz L."/>
            <person name="Zhao X."/>
            <person name="Boylan J."/>
            <person name="Ott S."/>
            <person name="Bowen H."/>
            <person name="Vavikolanu K."/>
            <person name="Mehta A."/>
            <person name="Aluvathingal J."/>
            <person name="Nadendla S."/>
            <person name="Yan Y."/>
            <person name="Sichtig H."/>
        </authorList>
    </citation>
    <scope>NUCLEOTIDE SEQUENCE [LARGE SCALE GENOMIC DNA]</scope>
    <source>
        <strain evidence="13 14">FDAARGOS_1272</strain>
    </source>
</reference>
<organism evidence="13 14">
    <name type="scientific">Burkholderia dolosa</name>
    <dbReference type="NCBI Taxonomy" id="152500"/>
    <lineage>
        <taxon>Bacteria</taxon>
        <taxon>Pseudomonadati</taxon>
        <taxon>Pseudomonadota</taxon>
        <taxon>Betaproteobacteria</taxon>
        <taxon>Burkholderiales</taxon>
        <taxon>Burkholderiaceae</taxon>
        <taxon>Burkholderia</taxon>
        <taxon>Burkholderia cepacia complex</taxon>
    </lineage>
</organism>
<accession>A0A892I7L3</accession>
<dbReference type="GO" id="GO:0004034">
    <property type="term" value="F:aldose 1-epimerase activity"/>
    <property type="evidence" value="ECO:0007669"/>
    <property type="project" value="UniProtKB-EC"/>
</dbReference>
<dbReference type="Pfam" id="PF01263">
    <property type="entry name" value="Aldose_epim"/>
    <property type="match status" value="1"/>
</dbReference>
<dbReference type="InterPro" id="IPR018052">
    <property type="entry name" value="Ald1_epimerase_CS"/>
</dbReference>
<evidence type="ECO:0000256" key="6">
    <source>
        <dbReference type="ARBA" id="ARBA00023235"/>
    </source>
</evidence>
<comment type="similarity">
    <text evidence="3 8">Belongs to the aldose epimerase family.</text>
</comment>
<dbReference type="SUPFAM" id="SSF74650">
    <property type="entry name" value="Galactose mutarotase-like"/>
    <property type="match status" value="1"/>
</dbReference>
<evidence type="ECO:0000256" key="2">
    <source>
        <dbReference type="ARBA" id="ARBA00005028"/>
    </source>
</evidence>
<feature type="binding site" evidence="10">
    <location>
        <position position="261"/>
    </location>
    <ligand>
        <name>beta-D-galactose</name>
        <dbReference type="ChEBI" id="CHEBI:27667"/>
    </ligand>
</feature>
<dbReference type="RefSeq" id="WP_006767347.1">
    <property type="nucleotide sequence ID" value="NZ_CP033839.1"/>
</dbReference>